<proteinExistence type="predicted"/>
<dbReference type="AlphaFoldDB" id="A0A6J4KCX7"/>
<evidence type="ECO:0000313" key="1">
    <source>
        <dbReference type="EMBL" id="CAA9301514.1"/>
    </source>
</evidence>
<organism evidence="1">
    <name type="scientific">uncultured Microcoleus sp</name>
    <dbReference type="NCBI Taxonomy" id="259945"/>
    <lineage>
        <taxon>Bacteria</taxon>
        <taxon>Bacillati</taxon>
        <taxon>Cyanobacteriota</taxon>
        <taxon>Cyanophyceae</taxon>
        <taxon>Oscillatoriophycideae</taxon>
        <taxon>Oscillatoriales</taxon>
        <taxon>Microcoleaceae</taxon>
        <taxon>Microcoleus</taxon>
        <taxon>environmental samples</taxon>
    </lineage>
</organism>
<name>A0A6J4KCX7_9CYAN</name>
<dbReference type="EMBL" id="CADCTZ010000020">
    <property type="protein sequence ID" value="CAA9301514.1"/>
    <property type="molecule type" value="Genomic_DNA"/>
</dbReference>
<protein>
    <submittedName>
        <fullName evidence="1">Uncharacterized protein</fullName>
    </submittedName>
</protein>
<accession>A0A6J4KCX7</accession>
<gene>
    <name evidence="1" type="ORF">AVDCRST_MAG84-131</name>
</gene>
<reference evidence="1" key="1">
    <citation type="submission" date="2020-02" db="EMBL/GenBank/DDBJ databases">
        <authorList>
            <person name="Meier V. D."/>
        </authorList>
    </citation>
    <scope>NUCLEOTIDE SEQUENCE</scope>
    <source>
        <strain evidence="1">AVDCRST_MAG84</strain>
    </source>
</reference>
<sequence length="71" mass="8284">MCFVHELQQTTTNFWGWGSLRSQFSPNPHHIFSEPSLIKCFTCSAYSRLSDSRKLYKTLQNFIVFCGRTFG</sequence>